<feature type="compositionally biased region" description="Low complexity" evidence="6">
    <location>
        <begin position="1043"/>
        <end position="1117"/>
    </location>
</feature>
<accession>A0A819F0N5</accession>
<keyword evidence="3" id="KW-0963">Cytoplasm</keyword>
<proteinExistence type="predicted"/>
<evidence type="ECO:0000256" key="3">
    <source>
        <dbReference type="ARBA" id="ARBA00022490"/>
    </source>
</evidence>
<evidence type="ECO:0000256" key="4">
    <source>
        <dbReference type="ARBA" id="ARBA00022753"/>
    </source>
</evidence>
<dbReference type="GO" id="GO:0043328">
    <property type="term" value="P:protein transport to vacuole involved in ubiquitin-dependent protein catabolic process via the multivesicular body sorting pathway"/>
    <property type="evidence" value="ECO:0007669"/>
    <property type="project" value="TreeGrafter"/>
</dbReference>
<evidence type="ECO:0000259" key="8">
    <source>
        <dbReference type="PROSITE" id="PS50056"/>
    </source>
</evidence>
<dbReference type="Gene3D" id="1.20.120.560">
    <property type="entry name" value="alix/aip1 in complex with the ypdl late domain"/>
    <property type="match status" value="1"/>
</dbReference>
<dbReference type="InterPro" id="IPR025304">
    <property type="entry name" value="ALIX_V_dom"/>
</dbReference>
<evidence type="ECO:0000259" key="7">
    <source>
        <dbReference type="PROSITE" id="PS50055"/>
    </source>
</evidence>
<evidence type="ECO:0000313" key="11">
    <source>
        <dbReference type="Proteomes" id="UP000663866"/>
    </source>
</evidence>
<feature type="region of interest" description="Disordered" evidence="6">
    <location>
        <begin position="751"/>
        <end position="779"/>
    </location>
</feature>
<dbReference type="SMART" id="SM00404">
    <property type="entry name" value="PTPc_motif"/>
    <property type="match status" value="1"/>
</dbReference>
<gene>
    <name evidence="10" type="ORF">OVN521_LOCUS7310</name>
</gene>
<feature type="coiled-coil region" evidence="5">
    <location>
        <begin position="444"/>
        <end position="501"/>
    </location>
</feature>
<dbReference type="GO" id="GO:0032456">
    <property type="term" value="P:endocytic recycling"/>
    <property type="evidence" value="ECO:0007669"/>
    <property type="project" value="TreeGrafter"/>
</dbReference>
<feature type="compositionally biased region" description="Low complexity" evidence="6">
    <location>
        <begin position="890"/>
        <end position="912"/>
    </location>
</feature>
<feature type="compositionally biased region" description="Low complexity" evidence="6">
    <location>
        <begin position="712"/>
        <end position="722"/>
    </location>
</feature>
<feature type="domain" description="BRO1" evidence="9">
    <location>
        <begin position="6"/>
        <end position="398"/>
    </location>
</feature>
<dbReference type="Pfam" id="PF00102">
    <property type="entry name" value="Y_phosphatase"/>
    <property type="match status" value="1"/>
</dbReference>
<dbReference type="GO" id="GO:0005768">
    <property type="term" value="C:endosome"/>
    <property type="evidence" value="ECO:0007669"/>
    <property type="project" value="UniProtKB-SubCell"/>
</dbReference>
<evidence type="ECO:0008006" key="12">
    <source>
        <dbReference type="Google" id="ProtNLM"/>
    </source>
</evidence>
<dbReference type="Gene3D" id="1.20.140.50">
    <property type="entry name" value="alix/aip1 like domains"/>
    <property type="match status" value="1"/>
</dbReference>
<comment type="subcellular location">
    <subcellularLocation>
        <location evidence="2">Cytoplasm</location>
    </subcellularLocation>
    <subcellularLocation>
        <location evidence="1">Endosome</location>
    </subcellularLocation>
</comment>
<keyword evidence="4" id="KW-0967">Endosome</keyword>
<organism evidence="10 11">
    <name type="scientific">Rotaria magnacalcarata</name>
    <dbReference type="NCBI Taxonomy" id="392030"/>
    <lineage>
        <taxon>Eukaryota</taxon>
        <taxon>Metazoa</taxon>
        <taxon>Spiralia</taxon>
        <taxon>Gnathifera</taxon>
        <taxon>Rotifera</taxon>
        <taxon>Eurotatoria</taxon>
        <taxon>Bdelloidea</taxon>
        <taxon>Philodinida</taxon>
        <taxon>Philodinidae</taxon>
        <taxon>Rotaria</taxon>
    </lineage>
</organism>
<evidence type="ECO:0000256" key="1">
    <source>
        <dbReference type="ARBA" id="ARBA00004177"/>
    </source>
</evidence>
<dbReference type="PANTHER" id="PTHR23030">
    <property type="entry name" value="PCD6 INTERACTING PROTEIN-RELATED"/>
    <property type="match status" value="1"/>
</dbReference>
<dbReference type="Pfam" id="PF03097">
    <property type="entry name" value="BRO1"/>
    <property type="match status" value="1"/>
</dbReference>
<evidence type="ECO:0000256" key="5">
    <source>
        <dbReference type="SAM" id="Coils"/>
    </source>
</evidence>
<name>A0A819F0N5_9BILA</name>
<protein>
    <recommendedName>
        <fullName evidence="12">Tyrosine-protein phosphatase non-receptor type 23</fullName>
    </recommendedName>
</protein>
<feature type="region of interest" description="Disordered" evidence="6">
    <location>
        <begin position="691"/>
        <end position="725"/>
    </location>
</feature>
<dbReference type="SMART" id="SM01041">
    <property type="entry name" value="BRO1"/>
    <property type="match status" value="1"/>
</dbReference>
<dbReference type="Pfam" id="PF13949">
    <property type="entry name" value="ALIX_LYPXL_bnd"/>
    <property type="match status" value="1"/>
</dbReference>
<comment type="caution">
    <text evidence="10">The sequence shown here is derived from an EMBL/GenBank/DDBJ whole genome shotgun (WGS) entry which is preliminary data.</text>
</comment>
<evidence type="ECO:0000256" key="2">
    <source>
        <dbReference type="ARBA" id="ARBA00004496"/>
    </source>
</evidence>
<dbReference type="PROSITE" id="PS50055">
    <property type="entry name" value="TYR_PHOSPHATASE_PTP"/>
    <property type="match status" value="1"/>
</dbReference>
<dbReference type="SUPFAM" id="SSF52799">
    <property type="entry name" value="(Phosphotyrosine protein) phosphatases II"/>
    <property type="match status" value="1"/>
</dbReference>
<dbReference type="PROSITE" id="PS51180">
    <property type="entry name" value="BRO1"/>
    <property type="match status" value="1"/>
</dbReference>
<dbReference type="PROSITE" id="PS50056">
    <property type="entry name" value="TYR_PHOSPHATASE_2"/>
    <property type="match status" value="1"/>
</dbReference>
<feature type="compositionally biased region" description="Low complexity" evidence="6">
    <location>
        <begin position="992"/>
        <end position="1003"/>
    </location>
</feature>
<keyword evidence="11" id="KW-1185">Reference proteome</keyword>
<dbReference type="Gene3D" id="3.90.190.10">
    <property type="entry name" value="Protein tyrosine phosphatase superfamily"/>
    <property type="match status" value="1"/>
</dbReference>
<feature type="compositionally biased region" description="Polar residues" evidence="6">
    <location>
        <begin position="959"/>
        <end position="991"/>
    </location>
</feature>
<evidence type="ECO:0000259" key="9">
    <source>
        <dbReference type="PROSITE" id="PS51180"/>
    </source>
</evidence>
<feature type="compositionally biased region" description="Polar residues" evidence="6">
    <location>
        <begin position="838"/>
        <end position="889"/>
    </location>
</feature>
<dbReference type="Gene3D" id="1.25.40.280">
    <property type="entry name" value="alix/aip1 like domains"/>
    <property type="match status" value="1"/>
</dbReference>
<dbReference type="Proteomes" id="UP000663866">
    <property type="component" value="Unassembled WGS sequence"/>
</dbReference>
<feature type="domain" description="Tyrosine-protein phosphatase" evidence="7">
    <location>
        <begin position="1121"/>
        <end position="1374"/>
    </location>
</feature>
<dbReference type="GO" id="GO:0045022">
    <property type="term" value="P:early endosome to late endosome transport"/>
    <property type="evidence" value="ECO:0007669"/>
    <property type="project" value="TreeGrafter"/>
</dbReference>
<dbReference type="InterPro" id="IPR029021">
    <property type="entry name" value="Prot-tyrosine_phosphatase-like"/>
</dbReference>
<feature type="compositionally biased region" description="Low complexity" evidence="6">
    <location>
        <begin position="925"/>
        <end position="955"/>
    </location>
</feature>
<dbReference type="InterPro" id="IPR004328">
    <property type="entry name" value="BRO1_dom"/>
</dbReference>
<feature type="domain" description="Tyrosine specific protein phosphatases" evidence="8">
    <location>
        <begin position="1287"/>
        <end position="1365"/>
    </location>
</feature>
<feature type="region of interest" description="Disordered" evidence="6">
    <location>
        <begin position="819"/>
        <end position="1123"/>
    </location>
</feature>
<dbReference type="InterPro" id="IPR003595">
    <property type="entry name" value="Tyr_Pase_cat"/>
</dbReference>
<dbReference type="InterPro" id="IPR000387">
    <property type="entry name" value="Tyr_Pase_dom"/>
</dbReference>
<feature type="compositionally biased region" description="Pro residues" evidence="6">
    <location>
        <begin position="913"/>
        <end position="924"/>
    </location>
</feature>
<evidence type="ECO:0000256" key="6">
    <source>
        <dbReference type="SAM" id="MobiDB-lite"/>
    </source>
</evidence>
<keyword evidence="5" id="KW-0175">Coiled coil</keyword>
<reference evidence="10" key="1">
    <citation type="submission" date="2021-02" db="EMBL/GenBank/DDBJ databases">
        <authorList>
            <person name="Nowell W R."/>
        </authorList>
    </citation>
    <scope>NUCLEOTIDE SEQUENCE</scope>
</reference>
<dbReference type="InterPro" id="IPR000242">
    <property type="entry name" value="PTP_cat"/>
</dbReference>
<dbReference type="InterPro" id="IPR038499">
    <property type="entry name" value="BRO1_sf"/>
</dbReference>
<sequence>MEGCPRLAAIGFDPKVSIESVDLCEKIPNYITANYQENGSKYAHECEQMNRLRQATINSSADEAGIQLLKRYYSQLQLLRNRFPMLPDTECAVRFTWEDAFQKEDNTYNDVRFEEACILYNLGAMYSRLGANESRRTHDSIKNACTYFRCAAACFEKVRDQYTTYTSDLTPDLLTCQVHILLAQAHEAVLEKSLLDQRAPSVNAHVAMQISEYYQMALLNLMKPGINSIVSKRFKEWRVCLTYKLSYYFALTYYCCGLVAEEGKKYGHSVCYYDAAIERLKEAWKNAEKISSDKTNIFKEAHTFATDVLMGKQKVAKRDNDSVYFEKVPALSSLPAVQGAIVAKPQPFDCHDSEVCGPDIFQKLVPLDAHLAASEYSEEKAKLLREIIELTENKNRELEAFMLCLQLNRVPLNNEYLRLPRELLDCCAAVAARPNMTKELVSAMQQLNSQHHEVAEQVNEFEESLKTLEETNDSIKSNKEYKDLQLNLKNVRDMMVKANESNIELHRHMTNKVDHLKILISPLEQLEKTLPIINELDDEANKPKIARLALLNEKVETMKKQRETLLSDIRKNIHEDDITKLVLMQRQENHKGLFTEQVKKHEELVNIIKQNCIAQDNILQALTEANAEIADVRTKMGTTYENRNRLIQEYIDSFKSFEETLSKANEGIEFYKKQSAKLLKLNDRLIALKSQNQPQIPPKSSLHRQLPSNIPSRHSPSSAWSSQDLHEADFSTTSLPSTISDRPRLKDYLAAMKPDTWGSNTGRSSKRSSSRRDENMYMPLPGSNIGDSSNFYANSNTLQSLPTFNPHQYQVQPSIASEQPTMSYVPPPPQSPSFASQHRMSCQQPIHNQSHSLDPNSNLPPQNYRGQPQMTYNPPSAQPFAQHQQFYPSQPNTPTQQTFYQPPPAQMQQPVYQPLPPPQQPIYQPPSMQQPVYQQQAYQPLPPQQQSFQPSIQQPVYQPASSFQQPMYQTTNPSFYNQPPAQHQMPQSMANQQYPQQPTLQQPNSHQAQPFNDPNRSTIPPKFDPYRPQPVGAYDIPKPLNPPSQQQQMISPQQQVMPPQQQHQQMIPPQQQQQQQQIIQQQQQQQQMIPPQQQQQPQQQIILPQQQQQQQQHMTFPPQQPIPPTNRINQQDVYRPGGFFSTNQSQSPSTSINNNSYDANQTVQYVPPPPPPAPLVPTSAISKSPTNPVPKQYYIPQISDDLLSLALEQQFETTIVTNTTEPLTPEIPSIHSIDEDIQVKSNGKPIACIQPLSLATEEKQSIQSFSTSPVTTLHPPQDPYNDKDKLDQLLNDVQQVQYFLIQTRNHRSTILATCLSGVSRTGPFLSLFTSIQDIDECRSFPDLNKIIRLLRSKRRHLIQDMNQLKFVYETLLYYAQDFLVKRGVLKVGSMMHHQSTTSTSKSISSNINTLSLDNEMQTIMDKAKPIVQSIPNYDVGPILSSTAIEEKPPMKPLTAIEENFNLRPEESHIKPKTTRDDFFRTKSSTTNDLSDPFNKLDPLWTFR</sequence>
<evidence type="ECO:0000313" key="10">
    <source>
        <dbReference type="EMBL" id="CAF3859722.1"/>
    </source>
</evidence>
<dbReference type="EMBL" id="CAJOBG010000801">
    <property type="protein sequence ID" value="CAF3859722.1"/>
    <property type="molecule type" value="Genomic_DNA"/>
</dbReference>
<feature type="compositionally biased region" description="Polar residues" evidence="6">
    <location>
        <begin position="1004"/>
        <end position="1018"/>
    </location>
</feature>
<feature type="coiled-coil region" evidence="5">
    <location>
        <begin position="373"/>
        <end position="400"/>
    </location>
</feature>
<dbReference type="GO" id="GO:0004725">
    <property type="term" value="F:protein tyrosine phosphatase activity"/>
    <property type="evidence" value="ECO:0007669"/>
    <property type="project" value="InterPro"/>
</dbReference>
<dbReference type="SMART" id="SM00194">
    <property type="entry name" value="PTPc"/>
    <property type="match status" value="1"/>
</dbReference>
<dbReference type="PANTHER" id="PTHR23030:SF30">
    <property type="entry name" value="TYROSINE-PROTEIN PHOSPHATASE NON-RECEPTOR TYPE 23"/>
    <property type="match status" value="1"/>
</dbReference>